<feature type="compositionally biased region" description="Polar residues" evidence="4">
    <location>
        <begin position="73"/>
        <end position="82"/>
    </location>
</feature>
<dbReference type="GO" id="GO:0005737">
    <property type="term" value="C:cytoplasm"/>
    <property type="evidence" value="ECO:0007669"/>
    <property type="project" value="TreeGrafter"/>
</dbReference>
<keyword evidence="7" id="KW-1185">Reference proteome</keyword>
<sequence length="1381" mass="151542">MDGGGRRHSFLDVLQHVMPVTGIRRFSWAGWGSCPCPVMSLPDPIWRVRTQPCPFYRQGRCIFADSCNFLHTAPSQSSQKSTLSEERADDRSTSVLSAPAKPPLISVESPRSMRSPPRSPRMESLLLALKDVLSEEQEDDSNTLPVDQDATSALTNASWSASSTTFVDESTPVSAKAQEKFSPSASLRSITPSDTNEPFLDDHLSFVHDSQTHEDLDSDAGRTASQHPDTHSQNDTSTANAYDPSTQPLINTIDSSPVVQKQDHDADPVHLAARDDLLSPVELSHLQLANFARASMDMTEFIDDDIDTWRPPLPLAISPPRSPAVTSTFELLASPFGSPVARVLSPRISAFIGRHSIASGGDPEAQSPHDSDLDSPQTRPIPTSANVSPAPPPSADVMFDHVAARSDEHELDEKDSGNQPADQILLRAGEDDVERDDVRQAEAAAEGTSREKAKSNILSPSVPQLSPDPKGTELSILNDTSLRQAASPIINRFSRTRTSSGTSYAQVEFSEPMGANSSDILNTQQLEDTRGIADSVESANQHHPPRQEPLPPPLDYQGTTTILTSPFHENSSLPPVKSGSLEPQIPVELENARLASLGSPEGKPVDGGSFASLYEAYSDFSSSPQELASSISAQDRRSTDITAGETSSISTPASFTREQVFTPPSPELRNHTMRGDSPHSDIPLRSQHSISASSRTDGLSAPTSPQDDSSKKIAFGWRSSRVSSRSSKTSRTSRTPRTIPRLPLDFHRSPPPANEPPSLSSSPSSPLPPTHPSSRLRPLRLSVVLNSQSQSQQSRSAPPHVPTSQHRHQQSWSRHESMSISHVSSNHRTSHNHSLSSRFSSLSDRMRNNLIASDSRIPSPLTSDNFAQLSNFGPPQSAPLPYSHIWRRASIHSIVSQDEYSRASSRLSDRNIRPIDEEDDNYDDDETESREYHPEYEEAHSTGHIYQQFSPPPIPPPPHSAPVTQPVDRPFYHAVSTAKPTLMFAIASDDVAEVRRVLESGDAGPNDTVGPQTALEFALTNEHLQNKMEIVKTLLAYGADPRVVKQPNATVAQQRRDSVRLGGQAPEVTEDPGATSLMDDIDPAIRYYVERADAPHTRRTSALIHRSFFRPLTRVRYELVGQDCVLEQLFKVLSIQSRGFSTAPIVVLLCGPSGHGKSLLARKFGYLLDVPTHTVNMTTLKSTHDLWQSHSMSPYETPTTCTLAEFLINNEGKRCVVVLDEIEKTDEKTLWSLLMPWELGRCLFEAGSRQIDVRNVVWLGTSNIGHDLVFKHHESRARPDELMGREEYVELMSLLRPLVSERLGASVLSRVTTVLPFVPFTLEERKAICSEALNLLGGEDVRTLSLQTVESVIQGALASYCAAEGARSLYRAISNQLMDII</sequence>
<feature type="domain" description="C3H1-type" evidence="5">
    <location>
        <begin position="47"/>
        <end position="74"/>
    </location>
</feature>
<proteinExistence type="predicted"/>
<evidence type="ECO:0000256" key="4">
    <source>
        <dbReference type="SAM" id="MobiDB-lite"/>
    </source>
</evidence>
<evidence type="ECO:0000313" key="6">
    <source>
        <dbReference type="EMBL" id="KAJ3576879.1"/>
    </source>
</evidence>
<dbReference type="PRINTS" id="PR00300">
    <property type="entry name" value="CLPPROTEASEA"/>
</dbReference>
<feature type="compositionally biased region" description="Polar residues" evidence="4">
    <location>
        <begin position="686"/>
        <end position="707"/>
    </location>
</feature>
<feature type="region of interest" description="Disordered" evidence="4">
    <location>
        <begin position="356"/>
        <end position="397"/>
    </location>
</feature>
<keyword evidence="3" id="KW-0863">Zinc-finger</keyword>
<keyword evidence="3" id="KW-0479">Metal-binding</keyword>
<feature type="compositionally biased region" description="Polar residues" evidence="4">
    <location>
        <begin position="557"/>
        <end position="573"/>
    </location>
</feature>
<dbReference type="GO" id="GO:0008270">
    <property type="term" value="F:zinc ion binding"/>
    <property type="evidence" value="ECO:0007669"/>
    <property type="project" value="UniProtKB-KW"/>
</dbReference>
<feature type="region of interest" description="Disordered" evidence="4">
    <location>
        <begin position="628"/>
        <end position="840"/>
    </location>
</feature>
<feature type="zinc finger region" description="C3H1-type" evidence="3">
    <location>
        <begin position="47"/>
        <end position="74"/>
    </location>
</feature>
<evidence type="ECO:0000313" key="7">
    <source>
        <dbReference type="Proteomes" id="UP001213000"/>
    </source>
</evidence>
<feature type="compositionally biased region" description="Basic and acidic residues" evidence="4">
    <location>
        <begin position="668"/>
        <end position="679"/>
    </location>
</feature>
<dbReference type="Gene3D" id="1.25.40.20">
    <property type="entry name" value="Ankyrin repeat-containing domain"/>
    <property type="match status" value="1"/>
</dbReference>
<dbReference type="PROSITE" id="PS50103">
    <property type="entry name" value="ZF_C3H1"/>
    <property type="match status" value="1"/>
</dbReference>
<feature type="compositionally biased region" description="Low complexity" evidence="4">
    <location>
        <begin position="772"/>
        <end position="794"/>
    </location>
</feature>
<feature type="region of interest" description="Disordered" evidence="4">
    <location>
        <begin position="73"/>
        <end position="121"/>
    </location>
</feature>
<feature type="region of interest" description="Disordered" evidence="4">
    <location>
        <begin position="155"/>
        <end position="251"/>
    </location>
</feature>
<feature type="compositionally biased region" description="Polar residues" evidence="4">
    <location>
        <begin position="223"/>
        <end position="251"/>
    </location>
</feature>
<dbReference type="GO" id="GO:0016887">
    <property type="term" value="F:ATP hydrolysis activity"/>
    <property type="evidence" value="ECO:0007669"/>
    <property type="project" value="InterPro"/>
</dbReference>
<evidence type="ECO:0000256" key="1">
    <source>
        <dbReference type="ARBA" id="ARBA00022741"/>
    </source>
</evidence>
<evidence type="ECO:0000256" key="2">
    <source>
        <dbReference type="ARBA" id="ARBA00022840"/>
    </source>
</evidence>
<evidence type="ECO:0000259" key="5">
    <source>
        <dbReference type="PROSITE" id="PS50103"/>
    </source>
</evidence>
<dbReference type="InterPro" id="IPR011704">
    <property type="entry name" value="ATPase_dyneun-rel_AAA"/>
</dbReference>
<dbReference type="GO" id="GO:0005524">
    <property type="term" value="F:ATP binding"/>
    <property type="evidence" value="ECO:0007669"/>
    <property type="project" value="UniProtKB-KW"/>
</dbReference>
<dbReference type="InterPro" id="IPR027417">
    <property type="entry name" value="P-loop_NTPase"/>
</dbReference>
<feature type="region of interest" description="Disordered" evidence="4">
    <location>
        <begin position="897"/>
        <end position="936"/>
    </location>
</feature>
<dbReference type="InterPro" id="IPR001270">
    <property type="entry name" value="ClpA/B"/>
</dbReference>
<name>A0AAD5W5Y5_9AGAR</name>
<gene>
    <name evidence="6" type="ORF">NP233_g128</name>
</gene>
<dbReference type="SUPFAM" id="SSF52540">
    <property type="entry name" value="P-loop containing nucleoside triphosphate hydrolases"/>
    <property type="match status" value="1"/>
</dbReference>
<feature type="compositionally biased region" description="Polar residues" evidence="4">
    <location>
        <begin position="181"/>
        <end position="196"/>
    </location>
</feature>
<accession>A0AAD5W5Y5</accession>
<organism evidence="6 7">
    <name type="scientific">Leucocoprinus birnbaumii</name>
    <dbReference type="NCBI Taxonomy" id="56174"/>
    <lineage>
        <taxon>Eukaryota</taxon>
        <taxon>Fungi</taxon>
        <taxon>Dikarya</taxon>
        <taxon>Basidiomycota</taxon>
        <taxon>Agaricomycotina</taxon>
        <taxon>Agaricomycetes</taxon>
        <taxon>Agaricomycetidae</taxon>
        <taxon>Agaricales</taxon>
        <taxon>Agaricineae</taxon>
        <taxon>Agaricaceae</taxon>
        <taxon>Leucocoprinus</taxon>
    </lineage>
</organism>
<dbReference type="PANTHER" id="PTHR11638">
    <property type="entry name" value="ATP-DEPENDENT CLP PROTEASE"/>
    <property type="match status" value="1"/>
</dbReference>
<evidence type="ECO:0000256" key="3">
    <source>
        <dbReference type="PROSITE-ProRule" id="PRU00723"/>
    </source>
</evidence>
<dbReference type="EMBL" id="JANIEX010000003">
    <property type="protein sequence ID" value="KAJ3576879.1"/>
    <property type="molecule type" value="Genomic_DNA"/>
</dbReference>
<comment type="caution">
    <text evidence="6">The sequence shown here is derived from an EMBL/GenBank/DDBJ whole genome shotgun (WGS) entry which is preliminary data.</text>
</comment>
<dbReference type="SMART" id="SM00382">
    <property type="entry name" value="AAA"/>
    <property type="match status" value="1"/>
</dbReference>
<feature type="compositionally biased region" description="Basic and acidic residues" evidence="4">
    <location>
        <begin position="200"/>
        <end position="215"/>
    </location>
</feature>
<dbReference type="InterPro" id="IPR000571">
    <property type="entry name" value="Znf_CCCH"/>
</dbReference>
<protein>
    <recommendedName>
        <fullName evidence="5">C3H1-type domain-containing protein</fullName>
    </recommendedName>
</protein>
<feature type="compositionally biased region" description="Polar residues" evidence="4">
    <location>
        <begin position="155"/>
        <end position="173"/>
    </location>
</feature>
<keyword evidence="2" id="KW-0067">ATP-binding</keyword>
<dbReference type="Proteomes" id="UP001213000">
    <property type="component" value="Unassembled WGS sequence"/>
</dbReference>
<feature type="compositionally biased region" description="Polar residues" evidence="4">
    <location>
        <begin position="897"/>
        <end position="906"/>
    </location>
</feature>
<dbReference type="InterPro" id="IPR003593">
    <property type="entry name" value="AAA+_ATPase"/>
</dbReference>
<keyword evidence="1" id="KW-0547">Nucleotide-binding</keyword>
<dbReference type="InterPro" id="IPR050130">
    <property type="entry name" value="ClpA_ClpB"/>
</dbReference>
<dbReference type="GO" id="GO:0034605">
    <property type="term" value="P:cellular response to heat"/>
    <property type="evidence" value="ECO:0007669"/>
    <property type="project" value="TreeGrafter"/>
</dbReference>
<keyword evidence="3" id="KW-0862">Zinc</keyword>
<reference evidence="6" key="1">
    <citation type="submission" date="2022-07" db="EMBL/GenBank/DDBJ databases">
        <title>Genome Sequence of Leucocoprinus birnbaumii.</title>
        <authorList>
            <person name="Buettner E."/>
        </authorList>
    </citation>
    <scope>NUCLEOTIDE SEQUENCE</scope>
    <source>
        <strain evidence="6">VT141</strain>
    </source>
</reference>
<feature type="region of interest" description="Disordered" evidence="4">
    <location>
        <begin position="441"/>
        <end position="470"/>
    </location>
</feature>
<dbReference type="SMART" id="SM00356">
    <property type="entry name" value="ZnF_C3H1"/>
    <property type="match status" value="1"/>
</dbReference>
<feature type="region of interest" description="Disordered" evidence="4">
    <location>
        <begin position="1053"/>
        <end position="1075"/>
    </location>
</feature>
<dbReference type="Pfam" id="PF07728">
    <property type="entry name" value="AAA_5"/>
    <property type="match status" value="1"/>
</dbReference>
<feature type="compositionally biased region" description="Low complexity" evidence="4">
    <location>
        <begin position="718"/>
        <end position="738"/>
    </location>
</feature>
<feature type="compositionally biased region" description="Polar residues" evidence="4">
    <location>
        <begin position="818"/>
        <end position="827"/>
    </location>
</feature>
<feature type="compositionally biased region" description="Polar residues" evidence="4">
    <location>
        <begin position="640"/>
        <end position="659"/>
    </location>
</feature>
<feature type="compositionally biased region" description="Basic and acidic residues" evidence="4">
    <location>
        <begin position="83"/>
        <end position="92"/>
    </location>
</feature>
<dbReference type="PANTHER" id="PTHR11638:SF18">
    <property type="entry name" value="HEAT SHOCK PROTEIN 104"/>
    <property type="match status" value="1"/>
</dbReference>
<dbReference type="InterPro" id="IPR036770">
    <property type="entry name" value="Ankyrin_rpt-contain_sf"/>
</dbReference>
<feature type="compositionally biased region" description="Acidic residues" evidence="4">
    <location>
        <begin position="916"/>
        <end position="928"/>
    </location>
</feature>
<feature type="region of interest" description="Disordered" evidence="4">
    <location>
        <begin position="537"/>
        <end position="581"/>
    </location>
</feature>
<dbReference type="Gene3D" id="3.40.50.300">
    <property type="entry name" value="P-loop containing nucleotide triphosphate hydrolases"/>
    <property type="match status" value="1"/>
</dbReference>